<protein>
    <submittedName>
        <fullName evidence="1">Uncharacterized protein</fullName>
    </submittedName>
</protein>
<evidence type="ECO:0000313" key="1">
    <source>
        <dbReference type="EMBL" id="KKN19073.1"/>
    </source>
</evidence>
<proteinExistence type="predicted"/>
<sequence>MSNEISYQGTYIGETVKERLLNNSSIYENYDLPANSSINVSILEEDYSSSQKLLYGESDGFPKNDITVILKFTPKISFDKDIKEEMFESASFWKFISEIENRIFSFKEEHKLSLSAKVLFQQDWEIESLRNIILLIRFDNIPFKEELKLWKMLTFFVREGLKISEDNIYSKELVKDFINYNNTFYIKLDLT</sequence>
<comment type="caution">
    <text evidence="1">The sequence shown here is derived from an EMBL/GenBank/DDBJ whole genome shotgun (WGS) entry which is preliminary data.</text>
</comment>
<organism evidence="1">
    <name type="scientific">marine sediment metagenome</name>
    <dbReference type="NCBI Taxonomy" id="412755"/>
    <lineage>
        <taxon>unclassified sequences</taxon>
        <taxon>metagenomes</taxon>
        <taxon>ecological metagenomes</taxon>
    </lineage>
</organism>
<dbReference type="AlphaFoldDB" id="A0A0F9RP66"/>
<reference evidence="1" key="1">
    <citation type="journal article" date="2015" name="Nature">
        <title>Complex archaea that bridge the gap between prokaryotes and eukaryotes.</title>
        <authorList>
            <person name="Spang A."/>
            <person name="Saw J.H."/>
            <person name="Jorgensen S.L."/>
            <person name="Zaremba-Niedzwiedzka K."/>
            <person name="Martijn J."/>
            <person name="Lind A.E."/>
            <person name="van Eijk R."/>
            <person name="Schleper C."/>
            <person name="Guy L."/>
            <person name="Ettema T.J."/>
        </authorList>
    </citation>
    <scope>NUCLEOTIDE SEQUENCE</scope>
</reference>
<name>A0A0F9RP66_9ZZZZ</name>
<dbReference type="EMBL" id="LAZR01003369">
    <property type="protein sequence ID" value="KKN19073.1"/>
    <property type="molecule type" value="Genomic_DNA"/>
</dbReference>
<accession>A0A0F9RP66</accession>
<gene>
    <name evidence="1" type="ORF">LCGC14_0949390</name>
</gene>